<dbReference type="STRING" id="420998.JDO7802_00454"/>
<dbReference type="OrthoDB" id="7658757at2"/>
<evidence type="ECO:0000313" key="2">
    <source>
        <dbReference type="EMBL" id="CTQ48452.1"/>
    </source>
</evidence>
<organism evidence="2 3">
    <name type="scientific">Jannaschia donghaensis</name>
    <dbReference type="NCBI Taxonomy" id="420998"/>
    <lineage>
        <taxon>Bacteria</taxon>
        <taxon>Pseudomonadati</taxon>
        <taxon>Pseudomonadota</taxon>
        <taxon>Alphaproteobacteria</taxon>
        <taxon>Rhodobacterales</taxon>
        <taxon>Roseobacteraceae</taxon>
        <taxon>Jannaschia</taxon>
    </lineage>
</organism>
<evidence type="ECO:0000313" key="3">
    <source>
        <dbReference type="Proteomes" id="UP000049222"/>
    </source>
</evidence>
<protein>
    <submittedName>
        <fullName evidence="2">Uncharacterized protein</fullName>
    </submittedName>
</protein>
<feature type="chain" id="PRO_5005807915" evidence="1">
    <location>
        <begin position="17"/>
        <end position="130"/>
    </location>
</feature>
<name>A0A0M6YDM3_9RHOB</name>
<gene>
    <name evidence="2" type="ORF">JDO7802_00454</name>
</gene>
<keyword evidence="3" id="KW-1185">Reference proteome</keyword>
<dbReference type="RefSeq" id="WP_055082173.1">
    <property type="nucleotide sequence ID" value="NZ_CXSU01000005.1"/>
</dbReference>
<sequence>MIRLLAFLALTATAQAQETPVTPEAFLDLVDRQTVTFMLEQSDVLVGVERFIDRQRSVWTRSDGSCALGQVTARGAAVCFVYDDDPNTDHCWLPFEEGGDVYVRSTLNGEVQRLARLEKRRLECVGEPMS</sequence>
<dbReference type="AlphaFoldDB" id="A0A0M6YDM3"/>
<dbReference type="EMBL" id="CXSU01000005">
    <property type="protein sequence ID" value="CTQ48452.1"/>
    <property type="molecule type" value="Genomic_DNA"/>
</dbReference>
<reference evidence="2 3" key="1">
    <citation type="submission" date="2015-07" db="EMBL/GenBank/DDBJ databases">
        <authorList>
            <person name="Noorani M."/>
        </authorList>
    </citation>
    <scope>NUCLEOTIDE SEQUENCE [LARGE SCALE GENOMIC DNA]</scope>
    <source>
        <strain evidence="2 3">CECT 7802</strain>
    </source>
</reference>
<keyword evidence="1" id="KW-0732">Signal</keyword>
<accession>A0A0M6YDM3</accession>
<feature type="signal peptide" evidence="1">
    <location>
        <begin position="1"/>
        <end position="16"/>
    </location>
</feature>
<proteinExistence type="predicted"/>
<evidence type="ECO:0000256" key="1">
    <source>
        <dbReference type="SAM" id="SignalP"/>
    </source>
</evidence>
<dbReference type="Proteomes" id="UP000049222">
    <property type="component" value="Unassembled WGS sequence"/>
</dbReference>